<keyword evidence="3" id="KW-1185">Reference proteome</keyword>
<evidence type="ECO:0000256" key="1">
    <source>
        <dbReference type="SAM" id="MobiDB-lite"/>
    </source>
</evidence>
<dbReference type="Gene3D" id="2.40.50.140">
    <property type="entry name" value="Nucleic acid-binding proteins"/>
    <property type="match status" value="1"/>
</dbReference>
<feature type="region of interest" description="Disordered" evidence="1">
    <location>
        <begin position="126"/>
        <end position="145"/>
    </location>
</feature>
<gene>
    <name evidence="2" type="ORF">BV898_04206</name>
</gene>
<dbReference type="PANTHER" id="PTHR24088:SF0">
    <property type="entry name" value="SMALL RIBOSOMAL SUBUNIT PROTEIN US17M"/>
    <property type="match status" value="1"/>
</dbReference>
<reference evidence="3" key="1">
    <citation type="submission" date="2017-01" db="EMBL/GenBank/DDBJ databases">
        <title>Comparative genomics of anhydrobiosis in the tardigrade Hypsibius dujardini.</title>
        <authorList>
            <person name="Yoshida Y."/>
            <person name="Koutsovoulos G."/>
            <person name="Laetsch D."/>
            <person name="Stevens L."/>
            <person name="Kumar S."/>
            <person name="Horikawa D."/>
            <person name="Ishino K."/>
            <person name="Komine S."/>
            <person name="Tomita M."/>
            <person name="Blaxter M."/>
            <person name="Arakawa K."/>
        </authorList>
    </citation>
    <scope>NUCLEOTIDE SEQUENCE [LARGE SCALE GENOMIC DNA]</scope>
    <source>
        <strain evidence="3">Z151</strain>
    </source>
</reference>
<dbReference type="InterPro" id="IPR012340">
    <property type="entry name" value="NA-bd_OB-fold"/>
</dbReference>
<accession>A0A1W0X3C8</accession>
<evidence type="ECO:0008006" key="4">
    <source>
        <dbReference type="Google" id="ProtNLM"/>
    </source>
</evidence>
<dbReference type="Proteomes" id="UP000192578">
    <property type="component" value="Unassembled WGS sequence"/>
</dbReference>
<dbReference type="GO" id="GO:0003735">
    <property type="term" value="F:structural constituent of ribosome"/>
    <property type="evidence" value="ECO:0007669"/>
    <property type="project" value="InterPro"/>
</dbReference>
<dbReference type="OrthoDB" id="274752at2759"/>
<dbReference type="GO" id="GO:0005763">
    <property type="term" value="C:mitochondrial small ribosomal subunit"/>
    <property type="evidence" value="ECO:0007669"/>
    <property type="project" value="InterPro"/>
</dbReference>
<name>A0A1W0X3C8_HYPEX</name>
<comment type="caution">
    <text evidence="2">The sequence shown here is derived from an EMBL/GenBank/DDBJ whole genome shotgun (WGS) entry which is preliminary data.</text>
</comment>
<protein>
    <recommendedName>
        <fullName evidence="4">28S ribosomal protein S17, mitochondrial</fullName>
    </recommendedName>
</protein>
<dbReference type="PANTHER" id="PTHR24088">
    <property type="entry name" value="28S RIBOSOMAL PROTEIN S17, MITOCHONDRIAL"/>
    <property type="match status" value="1"/>
</dbReference>
<dbReference type="SUPFAM" id="SSF50249">
    <property type="entry name" value="Nucleic acid-binding proteins"/>
    <property type="match status" value="1"/>
</dbReference>
<dbReference type="InterPro" id="IPR039193">
    <property type="entry name" value="Ribosomal_uS17m_metazoa"/>
</dbReference>
<organism evidence="2 3">
    <name type="scientific">Hypsibius exemplaris</name>
    <name type="common">Freshwater tardigrade</name>
    <dbReference type="NCBI Taxonomy" id="2072580"/>
    <lineage>
        <taxon>Eukaryota</taxon>
        <taxon>Metazoa</taxon>
        <taxon>Ecdysozoa</taxon>
        <taxon>Tardigrada</taxon>
        <taxon>Eutardigrada</taxon>
        <taxon>Parachela</taxon>
        <taxon>Hypsibioidea</taxon>
        <taxon>Hypsibiidae</taxon>
        <taxon>Hypsibius</taxon>
    </lineage>
</organism>
<sequence length="145" mass="16547">MAAVKKLMVIGKVVRKLAPKISLVEVQTNRLDSYLNMYFGHYDQYRADDGPHLTKVDDYVLIRSKAKPERVDLIYEVTEVVIRDGVLRDPLTGKRVVGDKNRIDFLEDMQGINRLLPDQGKCQESLKYSENDVPDGLPQAVRDKS</sequence>
<proteinExistence type="predicted"/>
<dbReference type="GO" id="GO:0032543">
    <property type="term" value="P:mitochondrial translation"/>
    <property type="evidence" value="ECO:0007669"/>
    <property type="project" value="TreeGrafter"/>
</dbReference>
<dbReference type="AlphaFoldDB" id="A0A1W0X3C8"/>
<evidence type="ECO:0000313" key="3">
    <source>
        <dbReference type="Proteomes" id="UP000192578"/>
    </source>
</evidence>
<evidence type="ECO:0000313" key="2">
    <source>
        <dbReference type="EMBL" id="OQV21996.1"/>
    </source>
</evidence>
<dbReference type="EMBL" id="MTYJ01000020">
    <property type="protein sequence ID" value="OQV21996.1"/>
    <property type="molecule type" value="Genomic_DNA"/>
</dbReference>